<protein>
    <submittedName>
        <fullName evidence="1">Uncharacterized protein</fullName>
    </submittedName>
</protein>
<dbReference type="SUPFAM" id="SSF69318">
    <property type="entry name" value="Integrin alpha N-terminal domain"/>
    <property type="match status" value="1"/>
</dbReference>
<gene>
    <name evidence="1" type="ORF">F7R91_25800</name>
</gene>
<dbReference type="RefSeq" id="WP_150951629.1">
    <property type="nucleotide sequence ID" value="NZ_VZRB01000020.1"/>
</dbReference>
<comment type="caution">
    <text evidence="1">The sequence shown here is derived from an EMBL/GenBank/DDBJ whole genome shotgun (WGS) entry which is preliminary data.</text>
</comment>
<dbReference type="Proteomes" id="UP000442707">
    <property type="component" value="Unassembled WGS sequence"/>
</dbReference>
<evidence type="ECO:0000313" key="2">
    <source>
        <dbReference type="Proteomes" id="UP000442707"/>
    </source>
</evidence>
<dbReference type="InterPro" id="IPR028994">
    <property type="entry name" value="Integrin_alpha_N"/>
</dbReference>
<dbReference type="AlphaFoldDB" id="A0A6H9UUY6"/>
<keyword evidence="2" id="KW-1185">Reference proteome</keyword>
<proteinExistence type="predicted"/>
<sequence length="94" mass="9480">MTGAKAFSQNTTGVPGYRRVARLLRLGAVQLTDADGNGRAELVASAVNENTGDGAMWLFESTTSGITTRGSKSFTGTALGGPAGDALFGDVLAG</sequence>
<organism evidence="1 2">
    <name type="scientific">Streptomyces luteolifulvus</name>
    <dbReference type="NCBI Taxonomy" id="2615112"/>
    <lineage>
        <taxon>Bacteria</taxon>
        <taxon>Bacillati</taxon>
        <taxon>Actinomycetota</taxon>
        <taxon>Actinomycetes</taxon>
        <taxon>Kitasatosporales</taxon>
        <taxon>Streptomycetaceae</taxon>
        <taxon>Streptomyces</taxon>
    </lineage>
</organism>
<dbReference type="EMBL" id="VZRB01000020">
    <property type="protein sequence ID" value="KAB1143224.1"/>
    <property type="molecule type" value="Genomic_DNA"/>
</dbReference>
<accession>A0A6H9UUY6</accession>
<evidence type="ECO:0000313" key="1">
    <source>
        <dbReference type="EMBL" id="KAB1143224.1"/>
    </source>
</evidence>
<name>A0A6H9UUY6_9ACTN</name>
<reference evidence="1 2" key="1">
    <citation type="submission" date="2019-09" db="EMBL/GenBank/DDBJ databases">
        <title>Screening of Novel Bioactive Compounds from Soil-Associated.</title>
        <authorList>
            <person name="Zhao S."/>
        </authorList>
    </citation>
    <scope>NUCLEOTIDE SEQUENCE [LARGE SCALE GENOMIC DNA]</scope>
    <source>
        <strain evidence="1 2">HIT-DPA4</strain>
    </source>
</reference>